<feature type="region of interest" description="Disordered" evidence="1">
    <location>
        <begin position="1"/>
        <end position="63"/>
    </location>
</feature>
<protein>
    <submittedName>
        <fullName evidence="2">Uncharacterized protein</fullName>
    </submittedName>
</protein>
<evidence type="ECO:0000256" key="1">
    <source>
        <dbReference type="SAM" id="MobiDB-lite"/>
    </source>
</evidence>
<dbReference type="RefSeq" id="XP_047772654.1">
    <property type="nucleotide sequence ID" value="XM_047925358.1"/>
</dbReference>
<dbReference type="GeneID" id="72006090"/>
<accession>A0ABQ8JY23</accession>
<feature type="region of interest" description="Disordered" evidence="1">
    <location>
        <begin position="76"/>
        <end position="140"/>
    </location>
</feature>
<organism evidence="2 3">
    <name type="scientific">Rhodofomes roseus</name>
    <dbReference type="NCBI Taxonomy" id="34475"/>
    <lineage>
        <taxon>Eukaryota</taxon>
        <taxon>Fungi</taxon>
        <taxon>Dikarya</taxon>
        <taxon>Basidiomycota</taxon>
        <taxon>Agaricomycotina</taxon>
        <taxon>Agaricomycetes</taxon>
        <taxon>Polyporales</taxon>
        <taxon>Rhodofomes</taxon>
    </lineage>
</organism>
<dbReference type="EMBL" id="JADCUA010000042">
    <property type="protein sequence ID" value="KAH9829152.1"/>
    <property type="molecule type" value="Genomic_DNA"/>
</dbReference>
<gene>
    <name evidence="2" type="ORF">C8Q71DRAFT_791390</name>
</gene>
<feature type="compositionally biased region" description="Polar residues" evidence="1">
    <location>
        <begin position="82"/>
        <end position="93"/>
    </location>
</feature>
<reference evidence="2 3" key="1">
    <citation type="journal article" date="2021" name="Environ. Microbiol.">
        <title>Gene family expansions and transcriptome signatures uncover fungal adaptations to wood decay.</title>
        <authorList>
            <person name="Hage H."/>
            <person name="Miyauchi S."/>
            <person name="Viragh M."/>
            <person name="Drula E."/>
            <person name="Min B."/>
            <person name="Chaduli D."/>
            <person name="Navarro D."/>
            <person name="Favel A."/>
            <person name="Norest M."/>
            <person name="Lesage-Meessen L."/>
            <person name="Balint B."/>
            <person name="Merenyi Z."/>
            <person name="de Eugenio L."/>
            <person name="Morin E."/>
            <person name="Martinez A.T."/>
            <person name="Baldrian P."/>
            <person name="Stursova M."/>
            <person name="Martinez M.J."/>
            <person name="Novotny C."/>
            <person name="Magnuson J.K."/>
            <person name="Spatafora J.W."/>
            <person name="Maurice S."/>
            <person name="Pangilinan J."/>
            <person name="Andreopoulos W."/>
            <person name="LaButti K."/>
            <person name="Hundley H."/>
            <person name="Na H."/>
            <person name="Kuo A."/>
            <person name="Barry K."/>
            <person name="Lipzen A."/>
            <person name="Henrissat B."/>
            <person name="Riley R."/>
            <person name="Ahrendt S."/>
            <person name="Nagy L.G."/>
            <person name="Grigoriev I.V."/>
            <person name="Martin F."/>
            <person name="Rosso M.N."/>
        </authorList>
    </citation>
    <scope>NUCLEOTIDE SEQUENCE [LARGE SCALE GENOMIC DNA]</scope>
    <source>
        <strain evidence="2 3">CIRM-BRFM 1785</strain>
    </source>
</reference>
<name>A0ABQ8JY23_9APHY</name>
<dbReference type="Proteomes" id="UP000814176">
    <property type="component" value="Unassembled WGS sequence"/>
</dbReference>
<keyword evidence="3" id="KW-1185">Reference proteome</keyword>
<comment type="caution">
    <text evidence="2">The sequence shown here is derived from an EMBL/GenBank/DDBJ whole genome shotgun (WGS) entry which is preliminary data.</text>
</comment>
<feature type="compositionally biased region" description="Low complexity" evidence="1">
    <location>
        <begin position="102"/>
        <end position="118"/>
    </location>
</feature>
<evidence type="ECO:0000313" key="3">
    <source>
        <dbReference type="Proteomes" id="UP000814176"/>
    </source>
</evidence>
<evidence type="ECO:0000313" key="2">
    <source>
        <dbReference type="EMBL" id="KAH9829152.1"/>
    </source>
</evidence>
<sequence>MPRRQAPSPLRLVQGPLPKRGQPKHTLPSLPRPALHPPSRASQGPVPRKRAQSYTSEVNQAEDIGARAPAVQLVNGLPTGAVSPTTSSWSFNGESRGRGHSRQSSTSSSSSNSSFSSRSSRDSSRRSSLDEENPDAIYGPWVKHAKGFALPFDPNTLIMPPRPVAINPVPVW</sequence>
<feature type="compositionally biased region" description="Basic and acidic residues" evidence="1">
    <location>
        <begin position="119"/>
        <end position="129"/>
    </location>
</feature>
<proteinExistence type="predicted"/>